<accession>A0A5B8IEI0</accession>
<evidence type="ECO:0000259" key="5">
    <source>
        <dbReference type="SMART" id="SM00382"/>
    </source>
</evidence>
<organism evidence="6">
    <name type="scientific">Mimiviridae sp. ChoanoV1</name>
    <dbReference type="NCBI Taxonomy" id="2596887"/>
    <lineage>
        <taxon>Viruses</taxon>
        <taxon>Varidnaviria</taxon>
        <taxon>Bamfordvirae</taxon>
        <taxon>Nucleocytoviricota</taxon>
        <taxon>Megaviricetes</taxon>
        <taxon>Imitervirales</taxon>
        <taxon>Schizomimiviridae</taxon>
    </lineage>
</organism>
<dbReference type="GO" id="GO:0016887">
    <property type="term" value="F:ATP hydrolysis activity"/>
    <property type="evidence" value="ECO:0007669"/>
    <property type="project" value="InterPro"/>
</dbReference>
<feature type="domain" description="AAA+ ATPase" evidence="5">
    <location>
        <begin position="200"/>
        <end position="339"/>
    </location>
</feature>
<dbReference type="InterPro" id="IPR003593">
    <property type="entry name" value="AAA+_ATPase"/>
</dbReference>
<comment type="similarity">
    <text evidence="1">Belongs to the CbxX/CfxQ family.</text>
</comment>
<feature type="compositionally biased region" description="Basic and acidic residues" evidence="4">
    <location>
        <begin position="1"/>
        <end position="49"/>
    </location>
</feature>
<reference evidence="6" key="1">
    <citation type="submission" date="2018-11" db="EMBL/GenBank/DDBJ databases">
        <title>A distinct lineage of giant viruses engineers rhodopsin photosystems in predatory marine eukaryotes.</title>
        <authorList>
            <person name="Needham D.M."/>
            <person name="Yoshizawa S."/>
            <person name="Hosaka T."/>
            <person name="Poirier C."/>
            <person name="Choi C.-J."/>
            <person name="Hehenberger E."/>
            <person name="Irwin N.A.T."/>
            <person name="Wilken S."/>
            <person name="Yung C.-M."/>
            <person name="Bachy C."/>
            <person name="Kurihara R."/>
            <person name="Nakajima Y."/>
            <person name="Kojima K."/>
            <person name="Kimura-Someya T."/>
            <person name="Leonard G."/>
            <person name="Malmstrom R.R."/>
            <person name="Mende D."/>
            <person name="Olson D.K."/>
            <person name="Sudo Y."/>
            <person name="Sudek S."/>
            <person name="Richards T.A."/>
            <person name="DeLong E.F."/>
            <person name="Keeling P.J."/>
            <person name="Santoro A.E."/>
            <person name="Shirouzu M."/>
            <person name="Iwasaki W."/>
            <person name="Worden A.Z."/>
        </authorList>
    </citation>
    <scope>NUCLEOTIDE SEQUENCE</scope>
</reference>
<dbReference type="SUPFAM" id="SSF52540">
    <property type="entry name" value="P-loop containing nucleoside triphosphate hydrolases"/>
    <property type="match status" value="1"/>
</dbReference>
<name>A0A5B8IEI0_9VIRU</name>
<dbReference type="InterPro" id="IPR003959">
    <property type="entry name" value="ATPase_AAA_core"/>
</dbReference>
<dbReference type="PANTHER" id="PTHR43392">
    <property type="entry name" value="AAA-TYPE ATPASE FAMILY PROTEIN / ANKYRIN REPEAT FAMILY PROTEIN"/>
    <property type="match status" value="1"/>
</dbReference>
<dbReference type="SMART" id="SM00382">
    <property type="entry name" value="AAA"/>
    <property type="match status" value="1"/>
</dbReference>
<feature type="compositionally biased region" description="Basic residues" evidence="4">
    <location>
        <begin position="50"/>
        <end position="59"/>
    </location>
</feature>
<dbReference type="PANTHER" id="PTHR43392:SF2">
    <property type="entry name" value="AAA-TYPE ATPASE FAMILY PROTEIN _ ANKYRIN REPEAT FAMILY PROTEIN"/>
    <property type="match status" value="1"/>
</dbReference>
<evidence type="ECO:0000313" key="6">
    <source>
        <dbReference type="EMBL" id="QDY52416.1"/>
    </source>
</evidence>
<protein>
    <submittedName>
        <fullName evidence="6">ATPase family protein</fullName>
    </submittedName>
</protein>
<dbReference type="Pfam" id="PF00004">
    <property type="entry name" value="AAA"/>
    <property type="match status" value="1"/>
</dbReference>
<dbReference type="CDD" id="cd00009">
    <property type="entry name" value="AAA"/>
    <property type="match status" value="1"/>
</dbReference>
<sequence length="453" mass="53247">MPKTYDDNKNDDNKNYDNKNDDNKNDDNKNDDNKNDDNKNDDNKNDKKNNEKKKNKRKYSSNEITPVSKKPRHIPIILIDFLNSIENEKYDNGGGGNEDYSDNMWDPEEEIFIPKEEIILEREYLNEKLETIDDFIRIGKNYKIGKYDTDLKKYNINVRTLSKLVEPLETLQKMIGMNDIKTDVFELLLYQLQEFDNSKDMLHTIIDGEPGVGKTELAKILAQIYHKMGYCRNRIVKFVKRSDLIGGYLGQTAIKTQKVLDECKGGVLVIDEAYSLGNAEGRDSYAKECIDTLTAFLSESPDTIVFMMGYKEALEDCLFAHNKGLERRFTYRFSIKKYKPEELKLILFKIIEGEDWKIEDKSKIPDSFFIENEKYFPFNGGDMLNLFTKCKFTHSLRYFNLCRKSTKDKNYEHLKKKINMEDIQNAFKLLLKDEKFNDRKGKEDDSYNYTMYT</sequence>
<dbReference type="GO" id="GO:0005524">
    <property type="term" value="F:ATP binding"/>
    <property type="evidence" value="ECO:0007669"/>
    <property type="project" value="UniProtKB-KW"/>
</dbReference>
<keyword evidence="2" id="KW-0547">Nucleotide-binding</keyword>
<dbReference type="PRINTS" id="PR00819">
    <property type="entry name" value="CBXCFQXSUPER"/>
</dbReference>
<proteinExistence type="inferred from homology"/>
<keyword evidence="3" id="KW-0067">ATP-binding</keyword>
<dbReference type="InterPro" id="IPR027417">
    <property type="entry name" value="P-loop_NTPase"/>
</dbReference>
<dbReference type="InterPro" id="IPR000641">
    <property type="entry name" value="CbxX/CfxQ"/>
</dbReference>
<evidence type="ECO:0000256" key="2">
    <source>
        <dbReference type="ARBA" id="ARBA00022741"/>
    </source>
</evidence>
<dbReference type="EMBL" id="MK250092">
    <property type="protein sequence ID" value="QDY52416.1"/>
    <property type="molecule type" value="Genomic_DNA"/>
</dbReference>
<evidence type="ECO:0000256" key="3">
    <source>
        <dbReference type="ARBA" id="ARBA00022840"/>
    </source>
</evidence>
<dbReference type="InterPro" id="IPR050773">
    <property type="entry name" value="CbxX/CfxQ_RuBisCO_ESX"/>
</dbReference>
<evidence type="ECO:0000256" key="1">
    <source>
        <dbReference type="ARBA" id="ARBA00010378"/>
    </source>
</evidence>
<evidence type="ECO:0000256" key="4">
    <source>
        <dbReference type="SAM" id="MobiDB-lite"/>
    </source>
</evidence>
<feature type="region of interest" description="Disordered" evidence="4">
    <location>
        <begin position="1"/>
        <end position="67"/>
    </location>
</feature>
<gene>
    <name evidence="6" type="ORF">8_13</name>
</gene>
<dbReference type="Gene3D" id="3.40.50.300">
    <property type="entry name" value="P-loop containing nucleotide triphosphate hydrolases"/>
    <property type="match status" value="1"/>
</dbReference>